<accession>A0A8T2SUR5</accession>
<dbReference type="EMBL" id="CM035422">
    <property type="protein sequence ID" value="KAH7373588.1"/>
    <property type="molecule type" value="Genomic_DNA"/>
</dbReference>
<dbReference type="Proteomes" id="UP000825935">
    <property type="component" value="Chromosome 17"/>
</dbReference>
<dbReference type="Pfam" id="PF13532">
    <property type="entry name" value="2OG-FeII_Oxy_2"/>
    <property type="match status" value="1"/>
</dbReference>
<dbReference type="InterPro" id="IPR032857">
    <property type="entry name" value="ALKBH4"/>
</dbReference>
<dbReference type="InterPro" id="IPR027450">
    <property type="entry name" value="AlkB-like"/>
</dbReference>
<evidence type="ECO:0000256" key="1">
    <source>
        <dbReference type="ARBA" id="ARBA00007879"/>
    </source>
</evidence>
<dbReference type="PANTHER" id="PTHR12463:SF1">
    <property type="entry name" value="2-OXOGLUTARATE AND FE-DEPENDENT OXYGENASE FAMILY PROTEIN"/>
    <property type="match status" value="1"/>
</dbReference>
<dbReference type="AlphaFoldDB" id="A0A8T2SUR5"/>
<evidence type="ECO:0000313" key="3">
    <source>
        <dbReference type="EMBL" id="KAH7373588.1"/>
    </source>
</evidence>
<comment type="similarity">
    <text evidence="1">Belongs to the alkB family.</text>
</comment>
<evidence type="ECO:0000313" key="4">
    <source>
        <dbReference type="Proteomes" id="UP000825935"/>
    </source>
</evidence>
<comment type="caution">
    <text evidence="3">The sequence shown here is derived from an EMBL/GenBank/DDBJ whole genome shotgun (WGS) entry which is preliminary data.</text>
</comment>
<feature type="domain" description="Alpha-ketoglutarate-dependent dioxygenase AlkB-like" evidence="2">
    <location>
        <begin position="248"/>
        <end position="373"/>
    </location>
</feature>
<dbReference type="PANTHER" id="PTHR12463">
    <property type="entry name" value="OXYGENASE-RELATED"/>
    <property type="match status" value="1"/>
</dbReference>
<dbReference type="GO" id="GO:0070988">
    <property type="term" value="P:demethylation"/>
    <property type="evidence" value="ECO:0007669"/>
    <property type="project" value="InterPro"/>
</dbReference>
<sequence length="378" mass="43037">MAPKRQRTMQRRATSRESSFVDCPACEVKVISSLVNQHLDWDCQVLRQKKQLPIRLTAELRGKPSVGLGLHSGKSHTEHLVSRHGDELVSGLEASLNTIDSIECRDQHMHLSDTEVWESARVLEASSCHPSYTEDDQCPAINTNSPKLDNSFNSIEHLLHDERGRSGGEASTPCLGVGRDQCWQFITASLPSKTLKGHYVLENFISEKEEQDIVCFLDMDLRNPWRLSTFNGLHLGKGYGMITNLRKRCVCPANFEMPKVLMPILERMRESVSVLKDFCPNETNAIDYCKHKGHWLKPHVDDRQISGTILVNLSLCGDCRMTYARERGPCEIYKVLLRRRCIQILTGESRYSFTHSILNDDLLDPRRVSMTFRQSSNP</sequence>
<dbReference type="GO" id="GO:0032451">
    <property type="term" value="F:demethylase activity"/>
    <property type="evidence" value="ECO:0007669"/>
    <property type="project" value="TreeGrafter"/>
</dbReference>
<dbReference type="InterPro" id="IPR037151">
    <property type="entry name" value="AlkB-like_sf"/>
</dbReference>
<evidence type="ECO:0000259" key="2">
    <source>
        <dbReference type="Pfam" id="PF13532"/>
    </source>
</evidence>
<dbReference type="OrthoDB" id="271595at2759"/>
<reference evidence="3" key="1">
    <citation type="submission" date="2021-08" db="EMBL/GenBank/DDBJ databases">
        <title>WGS assembly of Ceratopteris richardii.</title>
        <authorList>
            <person name="Marchant D.B."/>
            <person name="Chen G."/>
            <person name="Jenkins J."/>
            <person name="Shu S."/>
            <person name="Leebens-Mack J."/>
            <person name="Grimwood J."/>
            <person name="Schmutz J."/>
            <person name="Soltis P."/>
            <person name="Soltis D."/>
            <person name="Chen Z.-H."/>
        </authorList>
    </citation>
    <scope>NUCLEOTIDE SEQUENCE</scope>
    <source>
        <strain evidence="3">Whitten #5841</strain>
        <tissue evidence="3">Leaf</tissue>
    </source>
</reference>
<name>A0A8T2SUR5_CERRI</name>
<keyword evidence="4" id="KW-1185">Reference proteome</keyword>
<dbReference type="SUPFAM" id="SSF51197">
    <property type="entry name" value="Clavaminate synthase-like"/>
    <property type="match status" value="1"/>
</dbReference>
<gene>
    <name evidence="3" type="ORF">KP509_17G063600</name>
</gene>
<proteinExistence type="inferred from homology"/>
<dbReference type="Gene3D" id="2.60.120.590">
    <property type="entry name" value="Alpha-ketoglutarate-dependent dioxygenase AlkB-like"/>
    <property type="match status" value="1"/>
</dbReference>
<dbReference type="GO" id="GO:0016491">
    <property type="term" value="F:oxidoreductase activity"/>
    <property type="evidence" value="ECO:0007669"/>
    <property type="project" value="TreeGrafter"/>
</dbReference>
<protein>
    <recommendedName>
        <fullName evidence="2">Alpha-ketoglutarate-dependent dioxygenase AlkB-like domain-containing protein</fullName>
    </recommendedName>
</protein>
<organism evidence="3 4">
    <name type="scientific">Ceratopteris richardii</name>
    <name type="common">Triangle waterfern</name>
    <dbReference type="NCBI Taxonomy" id="49495"/>
    <lineage>
        <taxon>Eukaryota</taxon>
        <taxon>Viridiplantae</taxon>
        <taxon>Streptophyta</taxon>
        <taxon>Embryophyta</taxon>
        <taxon>Tracheophyta</taxon>
        <taxon>Polypodiopsida</taxon>
        <taxon>Polypodiidae</taxon>
        <taxon>Polypodiales</taxon>
        <taxon>Pteridineae</taxon>
        <taxon>Pteridaceae</taxon>
        <taxon>Parkerioideae</taxon>
        <taxon>Ceratopteris</taxon>
    </lineage>
</organism>